<name>A0AAE0S7K7_9BIVA</name>
<comment type="caution">
    <text evidence="1">The sequence shown here is derived from an EMBL/GenBank/DDBJ whole genome shotgun (WGS) entry which is preliminary data.</text>
</comment>
<reference evidence="1" key="2">
    <citation type="journal article" date="2021" name="Genome Biol. Evol.">
        <title>Developing a high-quality reference genome for a parasitic bivalve with doubly uniparental inheritance (Bivalvia: Unionida).</title>
        <authorList>
            <person name="Smith C.H."/>
        </authorList>
    </citation>
    <scope>NUCLEOTIDE SEQUENCE</scope>
    <source>
        <strain evidence="1">CHS0354</strain>
        <tissue evidence="1">Mantle</tissue>
    </source>
</reference>
<dbReference type="Proteomes" id="UP001195483">
    <property type="component" value="Unassembled WGS sequence"/>
</dbReference>
<accession>A0AAE0S7K7</accession>
<dbReference type="AlphaFoldDB" id="A0AAE0S7K7"/>
<organism evidence="1 2">
    <name type="scientific">Potamilus streckersoni</name>
    <dbReference type="NCBI Taxonomy" id="2493646"/>
    <lineage>
        <taxon>Eukaryota</taxon>
        <taxon>Metazoa</taxon>
        <taxon>Spiralia</taxon>
        <taxon>Lophotrochozoa</taxon>
        <taxon>Mollusca</taxon>
        <taxon>Bivalvia</taxon>
        <taxon>Autobranchia</taxon>
        <taxon>Heteroconchia</taxon>
        <taxon>Palaeoheterodonta</taxon>
        <taxon>Unionida</taxon>
        <taxon>Unionoidea</taxon>
        <taxon>Unionidae</taxon>
        <taxon>Ambleminae</taxon>
        <taxon>Lampsilini</taxon>
        <taxon>Potamilus</taxon>
    </lineage>
</organism>
<proteinExistence type="predicted"/>
<sequence length="62" mass="7274">MHQKKQFPENGTDADVLAYRPESILLDLLQISIQYVGHSKHPEPLLYNELANRVRVLYLLWV</sequence>
<evidence type="ECO:0000313" key="2">
    <source>
        <dbReference type="Proteomes" id="UP001195483"/>
    </source>
</evidence>
<gene>
    <name evidence="1" type="ORF">CHS0354_017657</name>
</gene>
<protein>
    <submittedName>
        <fullName evidence="1">Uncharacterized protein</fullName>
    </submittedName>
</protein>
<dbReference type="EMBL" id="JAEAOA010001092">
    <property type="protein sequence ID" value="KAK3586867.1"/>
    <property type="molecule type" value="Genomic_DNA"/>
</dbReference>
<reference evidence="1" key="1">
    <citation type="journal article" date="2021" name="Genome Biol. Evol.">
        <title>A High-Quality Reference Genome for a Parasitic Bivalve with Doubly Uniparental Inheritance (Bivalvia: Unionida).</title>
        <authorList>
            <person name="Smith C.H."/>
        </authorList>
    </citation>
    <scope>NUCLEOTIDE SEQUENCE</scope>
    <source>
        <strain evidence="1">CHS0354</strain>
    </source>
</reference>
<reference evidence="1" key="3">
    <citation type="submission" date="2023-05" db="EMBL/GenBank/DDBJ databases">
        <authorList>
            <person name="Smith C.H."/>
        </authorList>
    </citation>
    <scope>NUCLEOTIDE SEQUENCE</scope>
    <source>
        <strain evidence="1">CHS0354</strain>
        <tissue evidence="1">Mantle</tissue>
    </source>
</reference>
<keyword evidence="2" id="KW-1185">Reference proteome</keyword>
<evidence type="ECO:0000313" key="1">
    <source>
        <dbReference type="EMBL" id="KAK3586867.1"/>
    </source>
</evidence>